<gene>
    <name evidence="5" type="ORF">XTALMG727_3852</name>
</gene>
<dbReference type="InterPro" id="IPR001611">
    <property type="entry name" value="Leu-rich_rpt"/>
</dbReference>
<name>A0A0K3A847_9XANT</name>
<feature type="region of interest" description="Disordered" evidence="3">
    <location>
        <begin position="513"/>
        <end position="535"/>
    </location>
</feature>
<dbReference type="Proteomes" id="UP000046187">
    <property type="component" value="Unassembled WGS sequence"/>
</dbReference>
<dbReference type="InterPro" id="IPR032675">
    <property type="entry name" value="LRR_dom_sf"/>
</dbReference>
<feature type="domain" description="Disease resistance R13L4/SHOC-2-like LRR" evidence="4">
    <location>
        <begin position="313"/>
        <end position="394"/>
    </location>
</feature>
<dbReference type="Gene3D" id="3.80.10.10">
    <property type="entry name" value="Ribonuclease Inhibitor"/>
    <property type="match status" value="1"/>
</dbReference>
<accession>A0A0K3A847</accession>
<sequence length="535" mass="58878">MFRRILGNRAASNEQRNSADPRSQETPARVPATPAPDASNPAGAAMEVTGLSPHAPSRQQSPSHSAASSSTAPRPARTLVRTRQIDRDAMPRFASAIETSEPAANLSPPRLNTIERERLQLGAVDSPQLMQGRNLLLERHLDEWEQQCLRNTEWAQEWQASIKNFGEVETNPIAAVRSTKNLLKAAARPSSDSLVIKTTALPHFPNDLSPFTHLKRIEIGHTGLQSLPDSIGGMQNLRELTLINNPVKNLPHSLSNLSALKSLEIIDCKQFKALPPFLVNIGTGGWQGLTGLKNLSVRGSPLERFPECVPYMSKLEQLDFKGTRLQELPPEIKHLRKLQQLNLERTRIQDLQQAVCELPNLKKLHLKNCTELRSLPSNLGRLQQLEELDLRGCNNLRTLPESISQLPGHCTIVVPRHLEAQLAELRPQVTRPARPRAHYAASPSTSAAGPSRPQRHAASSSTSAAGPSQPQRHAASSSTSAAGPSRPQRLDQQAIKKLEEDIDTRAYAALELIYDGKNPFLEKNPPIDQKSETTG</sequence>
<dbReference type="EMBL" id="CXOI01000082">
    <property type="protein sequence ID" value="CTP92689.1"/>
    <property type="molecule type" value="Genomic_DNA"/>
</dbReference>
<dbReference type="SUPFAM" id="SSF52058">
    <property type="entry name" value="L domain-like"/>
    <property type="match status" value="1"/>
</dbReference>
<protein>
    <submittedName>
        <fullName evidence="5">Putative type III effector protein</fullName>
    </submittedName>
</protein>
<dbReference type="Pfam" id="PF23598">
    <property type="entry name" value="LRR_14"/>
    <property type="match status" value="1"/>
</dbReference>
<evidence type="ECO:0000256" key="2">
    <source>
        <dbReference type="ARBA" id="ARBA00022737"/>
    </source>
</evidence>
<dbReference type="InterPro" id="IPR055414">
    <property type="entry name" value="LRR_R13L4/SHOC2-like"/>
</dbReference>
<feature type="compositionally biased region" description="Low complexity" evidence="3">
    <location>
        <begin position="440"/>
        <end position="465"/>
    </location>
</feature>
<dbReference type="PANTHER" id="PTHR45752">
    <property type="entry name" value="LEUCINE-RICH REPEAT-CONTAINING"/>
    <property type="match status" value="1"/>
</dbReference>
<proteinExistence type="predicted"/>
<evidence type="ECO:0000256" key="3">
    <source>
        <dbReference type="SAM" id="MobiDB-lite"/>
    </source>
</evidence>
<evidence type="ECO:0000313" key="5">
    <source>
        <dbReference type="EMBL" id="CTP92689.1"/>
    </source>
</evidence>
<evidence type="ECO:0000313" key="6">
    <source>
        <dbReference type="Proteomes" id="UP000046187"/>
    </source>
</evidence>
<organism evidence="5 6">
    <name type="scientific">Xanthomonas graminis pv. arrhenatheri LMG 727</name>
    <dbReference type="NCBI Taxonomy" id="1195923"/>
    <lineage>
        <taxon>Bacteria</taxon>
        <taxon>Pseudomonadati</taxon>
        <taxon>Pseudomonadota</taxon>
        <taxon>Gammaproteobacteria</taxon>
        <taxon>Lysobacterales</taxon>
        <taxon>Lysobacteraceae</taxon>
        <taxon>Xanthomonas</taxon>
        <taxon>Xanthomonas translucens group</taxon>
        <taxon>Xanthomonas graminis</taxon>
    </lineage>
</organism>
<keyword evidence="2" id="KW-0677">Repeat</keyword>
<dbReference type="AlphaFoldDB" id="A0A0K3A847"/>
<dbReference type="InterPro" id="IPR003591">
    <property type="entry name" value="Leu-rich_rpt_typical-subtyp"/>
</dbReference>
<keyword evidence="6" id="KW-1185">Reference proteome</keyword>
<evidence type="ECO:0000259" key="4">
    <source>
        <dbReference type="Pfam" id="PF23598"/>
    </source>
</evidence>
<dbReference type="PROSITE" id="PS51450">
    <property type="entry name" value="LRR"/>
    <property type="match status" value="1"/>
</dbReference>
<evidence type="ECO:0000256" key="1">
    <source>
        <dbReference type="ARBA" id="ARBA00022614"/>
    </source>
</evidence>
<dbReference type="InterPro" id="IPR050715">
    <property type="entry name" value="LRR-SigEffector_domain"/>
</dbReference>
<feature type="compositionally biased region" description="Low complexity" evidence="3">
    <location>
        <begin position="52"/>
        <end position="78"/>
    </location>
</feature>
<keyword evidence="1" id="KW-0433">Leucine-rich repeat</keyword>
<feature type="region of interest" description="Disordered" evidence="3">
    <location>
        <begin position="1"/>
        <end position="88"/>
    </location>
</feature>
<dbReference type="PANTHER" id="PTHR45752:SF195">
    <property type="entry name" value="LEUCINE-RICH REPEAT (LRR) FAMILY PROTEIN-RELATED"/>
    <property type="match status" value="1"/>
</dbReference>
<feature type="region of interest" description="Disordered" evidence="3">
    <location>
        <begin position="428"/>
        <end position="497"/>
    </location>
</feature>
<reference evidence="6" key="1">
    <citation type="submission" date="2015-07" db="EMBL/GenBank/DDBJ databases">
        <authorList>
            <person name="Wibberg D."/>
        </authorList>
    </citation>
    <scope>NUCLEOTIDE SEQUENCE [LARGE SCALE GENOMIC DNA]</scope>
</reference>
<dbReference type="SMART" id="SM00369">
    <property type="entry name" value="LRR_TYP"/>
    <property type="match status" value="4"/>
</dbReference>